<comment type="PTM">
    <text evidence="9 11">Topaquinone (TPQ) is generated by copper-dependent autoxidation of a specific tyrosyl residue.</text>
</comment>
<dbReference type="GO" id="GO:0016872">
    <property type="term" value="F:intramolecular lyase activity"/>
    <property type="evidence" value="ECO:0007669"/>
    <property type="project" value="InterPro"/>
</dbReference>
<evidence type="ECO:0000256" key="9">
    <source>
        <dbReference type="PIRSR" id="PIRSR600269-51"/>
    </source>
</evidence>
<dbReference type="EMBL" id="JADCNM010000007">
    <property type="protein sequence ID" value="KAG0475399.1"/>
    <property type="molecule type" value="Genomic_DNA"/>
</dbReference>
<feature type="active site" description="Schiff-base intermediate with substrate; via topaquinone" evidence="8">
    <location>
        <position position="859"/>
    </location>
</feature>
<dbReference type="SUPFAM" id="SSF54416">
    <property type="entry name" value="Amine oxidase N-terminal region"/>
    <property type="match status" value="2"/>
</dbReference>
<dbReference type="InterPro" id="IPR016088">
    <property type="entry name" value="Chalcone_isomerase_3-sand"/>
</dbReference>
<dbReference type="Gene3D" id="3.40.50.2300">
    <property type="match status" value="1"/>
</dbReference>
<dbReference type="AlphaFoldDB" id="A0A835QMP5"/>
<evidence type="ECO:0000256" key="7">
    <source>
        <dbReference type="ARBA" id="ARBA00023157"/>
    </source>
</evidence>
<evidence type="ECO:0000313" key="15">
    <source>
        <dbReference type="Proteomes" id="UP000639772"/>
    </source>
</evidence>
<dbReference type="InterPro" id="IPR001789">
    <property type="entry name" value="Sig_transdc_resp-reg_receiver"/>
</dbReference>
<dbReference type="PANTHER" id="PTHR10638:SF71">
    <property type="entry name" value="AMINE OXIDASE"/>
    <property type="match status" value="1"/>
</dbReference>
<dbReference type="FunFam" id="3.10.450.40:FF:000012">
    <property type="entry name" value="Amine oxidase"/>
    <property type="match status" value="1"/>
</dbReference>
<dbReference type="InterPro" id="IPR015800">
    <property type="entry name" value="Cu_amine_oxidase_N2"/>
</dbReference>
<dbReference type="Pfam" id="PF01179">
    <property type="entry name" value="Cu_amine_oxid"/>
    <property type="match status" value="1"/>
</dbReference>
<dbReference type="Gene3D" id="3.50.70.10">
    <property type="match status" value="1"/>
</dbReference>
<dbReference type="SMART" id="SM00448">
    <property type="entry name" value="REC"/>
    <property type="match status" value="1"/>
</dbReference>
<dbReference type="GO" id="GO:0000160">
    <property type="term" value="P:phosphorelay signal transduction system"/>
    <property type="evidence" value="ECO:0007669"/>
    <property type="project" value="InterPro"/>
</dbReference>
<feature type="modified residue" description="2',4',5'-topaquinone" evidence="9">
    <location>
        <position position="859"/>
    </location>
</feature>
<evidence type="ECO:0000256" key="12">
    <source>
        <dbReference type="RuleBase" id="RU361158"/>
    </source>
</evidence>
<dbReference type="Pfam" id="PF02728">
    <property type="entry name" value="Cu_amine_oxidN3"/>
    <property type="match status" value="1"/>
</dbReference>
<feature type="domain" description="Response regulatory" evidence="13">
    <location>
        <begin position="324"/>
        <end position="453"/>
    </location>
</feature>
<dbReference type="Pfam" id="PF00072">
    <property type="entry name" value="Response_reg"/>
    <property type="match status" value="1"/>
</dbReference>
<feature type="modified residue" description="4-aspartylphosphate" evidence="10">
    <location>
        <position position="386"/>
    </location>
</feature>
<dbReference type="CDD" id="cd17581">
    <property type="entry name" value="REC_typeA_ARR"/>
    <property type="match status" value="1"/>
</dbReference>
<accession>A0A835QMP5</accession>
<dbReference type="Pfam" id="PF02727">
    <property type="entry name" value="Cu_amine_oxidN2"/>
    <property type="match status" value="1"/>
</dbReference>
<dbReference type="PROSITE" id="PS50110">
    <property type="entry name" value="RESPONSE_REGULATORY"/>
    <property type="match status" value="1"/>
</dbReference>
<evidence type="ECO:0000259" key="13">
    <source>
        <dbReference type="PROSITE" id="PS50110"/>
    </source>
</evidence>
<dbReference type="SUPFAM" id="SSF52172">
    <property type="entry name" value="CheY-like"/>
    <property type="match status" value="1"/>
</dbReference>
<dbReference type="Gene3D" id="3.10.450.40">
    <property type="match status" value="2"/>
</dbReference>
<dbReference type="Gene3D" id="2.70.98.20">
    <property type="entry name" value="Copper amine oxidase, catalytic domain"/>
    <property type="match status" value="1"/>
</dbReference>
<protein>
    <recommendedName>
        <fullName evidence="11 12">Multifunctional fusion protein</fullName>
    </recommendedName>
    <domain>
        <recommendedName>
            <fullName evidence="11">Amine oxidase</fullName>
            <ecNumber evidence="11">1.4.3.-</ecNumber>
        </recommendedName>
    </domain>
    <domain>
        <recommendedName>
            <fullName evidence="12">Chalcone-flavonone isomerase family protein</fullName>
        </recommendedName>
    </domain>
</protein>
<dbReference type="EC" id="1.4.3.-" evidence="11"/>
<dbReference type="OrthoDB" id="1883168at2759"/>
<dbReference type="Pfam" id="PF02431">
    <property type="entry name" value="Chalcone"/>
    <property type="match status" value="1"/>
</dbReference>
<name>A0A835QMP5_VANPL</name>
<dbReference type="InterPro" id="IPR015798">
    <property type="entry name" value="Cu_amine_oxidase_C"/>
</dbReference>
<proteinExistence type="inferred from homology"/>
<sequence>MVMVDEIPFPAEIVTKGPLLLFGQGITDVEIHFLQIKYNAIGIYLEKDVIQHLERWKGKNAAELQEDEHFFAALVSAPVEKLFRIVAIKEIKGSQYAVQLQSAVRDRLASVDKYEAEEEEALEEITSFFQSKYFKKDSVVSLRFPATSKTAEITFAMGGKEEAKIEVENANVVQMMQEWYLGGPTAVSPSTVKNLSEKFEGKPDDVLNPKKKQLEKITPFDLLYSQRIVYNAIILAPPISITGTARDLAAANNVDKNYEAAGEDAEVSFLGFVIKHFVLFVISTYKIISLIYHHSSLFDMAAASCSPSSPGSDLKGESDGGELHVLAVDDSVVERMFLERMLKKSEYKVTTAENGTRALEYLGLLGGEEEGTLNKADLKVNLIITDYCMPGMTGYELMKKIKEISYLKEIPVVIMSSENNPTRIEKCLEDGAKEFMLKPIKQSDVKRLSCHVKSFKRPSPGRLLFAHFVAISSGHRHPLDPLSPSEISTIRSIIKSSSLLSPAPLGFHYVGLDEPDKHAVLSWKSDPSSHPLPPRRAFAILRSDGQTYELHIDLDNKSIASHRRRSGVSGHPMLNMDERNAVLALPFKYAPFVDSVKKRGVELRDVVCSTLTMGWFGEEQDQRLVKMQCFVTGETVNLYMRPIEGITMVVDMETVEIVEYEDRVVIAMPTAAGTEYRASRQLPPYGPRGKPVVVTQPVGKGFTFEGNVVRWANWNFHVGFDSRVGLVISVAGVGNGKDDIHRSVLYRGYLSEVYVPYMDPSEEWYFKTYFDIGEYGFASTSFSLKAGIDCPHNAEYMDGYYANGDGSPVLLRNAICIFERYAGDVSWRHTETLIPGRIITESSEEVSLVVRTVYTAGNYDYVLDWELKTSGSIKLSAGFTGVLEVRATDYNHVEEMIGEQHGTLLAPNTIGVFHDHFLTYHLDLDVDGPENSFVKANLRTVRAEGGTTPRKSYWTVVSETARTEADARIAHNEARPGRASFVNPG</sequence>
<dbReference type="InterPro" id="IPR016087">
    <property type="entry name" value="Chalcone_isomerase"/>
</dbReference>
<dbReference type="InterPro" id="IPR011006">
    <property type="entry name" value="CheY-like_superfamily"/>
</dbReference>
<dbReference type="Gene3D" id="1.10.890.20">
    <property type="match status" value="1"/>
</dbReference>
<reference evidence="14 15" key="1">
    <citation type="journal article" date="2020" name="Nat. Food">
        <title>A phased Vanilla planifolia genome enables genetic improvement of flavour and production.</title>
        <authorList>
            <person name="Hasing T."/>
            <person name="Tang H."/>
            <person name="Brym M."/>
            <person name="Khazi F."/>
            <person name="Huang T."/>
            <person name="Chambers A.H."/>
        </authorList>
    </citation>
    <scope>NUCLEOTIDE SEQUENCE [LARGE SCALE GENOMIC DNA]</scope>
    <source>
        <tissue evidence="14">Leaf</tissue>
    </source>
</reference>
<dbReference type="FunFam" id="3.10.450.40:FF:000005">
    <property type="entry name" value="Amine oxidase"/>
    <property type="match status" value="1"/>
</dbReference>
<feature type="active site" description="Proton acceptor" evidence="8">
    <location>
        <position position="771"/>
    </location>
</feature>
<dbReference type="GO" id="GO:0008131">
    <property type="term" value="F:primary methylamine oxidase activity"/>
    <property type="evidence" value="ECO:0007669"/>
    <property type="project" value="InterPro"/>
</dbReference>
<keyword evidence="7" id="KW-1015">Disulfide bond</keyword>
<dbReference type="InterPro" id="IPR036298">
    <property type="entry name" value="Chalcone_isomerase_sf"/>
</dbReference>
<keyword evidence="3 11" id="KW-0479">Metal-binding</keyword>
<keyword evidence="6 11" id="KW-0186">Copper</keyword>
<evidence type="ECO:0000256" key="5">
    <source>
        <dbReference type="ARBA" id="ARBA00023002"/>
    </source>
</evidence>
<evidence type="ECO:0000256" key="4">
    <source>
        <dbReference type="ARBA" id="ARBA00022772"/>
    </source>
</evidence>
<keyword evidence="10" id="KW-0597">Phosphoprotein</keyword>
<evidence type="ECO:0000256" key="2">
    <source>
        <dbReference type="ARBA" id="ARBA00007983"/>
    </source>
</evidence>
<comment type="similarity">
    <text evidence="2 11">Belongs to the copper/topaquinone oxidase family.</text>
</comment>
<evidence type="ECO:0000313" key="14">
    <source>
        <dbReference type="EMBL" id="KAG0475399.1"/>
    </source>
</evidence>
<dbReference type="InterPro" id="IPR016089">
    <property type="entry name" value="Chalcone_isomerase_bundle_sf"/>
</dbReference>
<comment type="caution">
    <text evidence="14">The sequence shown here is derived from an EMBL/GenBank/DDBJ whole genome shotgun (WGS) entry which is preliminary data.</text>
</comment>
<evidence type="ECO:0000256" key="1">
    <source>
        <dbReference type="ARBA" id="ARBA00007166"/>
    </source>
</evidence>
<dbReference type="Proteomes" id="UP000639772">
    <property type="component" value="Chromosome 7"/>
</dbReference>
<keyword evidence="4 8" id="KW-0801">TPQ</keyword>
<dbReference type="InterPro" id="IPR049948">
    <property type="entry name" value="Cu_Am_ox_TPQ-bd"/>
</dbReference>
<dbReference type="InterPro" id="IPR000269">
    <property type="entry name" value="Cu_amine_oxidase"/>
</dbReference>
<dbReference type="SUPFAM" id="SSF54626">
    <property type="entry name" value="Chalcone isomerase"/>
    <property type="match status" value="1"/>
</dbReference>
<evidence type="ECO:0000256" key="10">
    <source>
        <dbReference type="PROSITE-ProRule" id="PRU00169"/>
    </source>
</evidence>
<gene>
    <name evidence="14" type="ORF">HPP92_015085</name>
</gene>
<dbReference type="GO" id="GO:0009308">
    <property type="term" value="P:amine metabolic process"/>
    <property type="evidence" value="ECO:0007669"/>
    <property type="project" value="UniProtKB-UniRule"/>
</dbReference>
<dbReference type="PROSITE" id="PS01164">
    <property type="entry name" value="COPPER_AMINE_OXID_1"/>
    <property type="match status" value="1"/>
</dbReference>
<dbReference type="PANTHER" id="PTHR10638">
    <property type="entry name" value="COPPER AMINE OXIDASE"/>
    <property type="match status" value="1"/>
</dbReference>
<dbReference type="GO" id="GO:0005507">
    <property type="term" value="F:copper ion binding"/>
    <property type="evidence" value="ECO:0007669"/>
    <property type="project" value="InterPro"/>
</dbReference>
<dbReference type="InterPro" id="IPR016182">
    <property type="entry name" value="Cu_amine_oxidase_N-reg"/>
</dbReference>
<dbReference type="InterPro" id="IPR015802">
    <property type="entry name" value="Cu_amine_oxidase_N3"/>
</dbReference>
<comment type="similarity">
    <text evidence="1 12">Belongs to the chalcone isomerase family.</text>
</comment>
<keyword evidence="5 11" id="KW-0560">Oxidoreductase</keyword>
<comment type="cofactor">
    <cofactor evidence="11">
        <name>Cu cation</name>
        <dbReference type="ChEBI" id="CHEBI:23378"/>
    </cofactor>
    <text evidence="11">Contains 1 topaquinone per subunit.</text>
</comment>
<evidence type="ECO:0000256" key="8">
    <source>
        <dbReference type="PIRSR" id="PIRSR600269-50"/>
    </source>
</evidence>
<evidence type="ECO:0000256" key="6">
    <source>
        <dbReference type="ARBA" id="ARBA00023008"/>
    </source>
</evidence>
<evidence type="ECO:0000256" key="11">
    <source>
        <dbReference type="RuleBase" id="RU000672"/>
    </source>
</evidence>
<dbReference type="InterPro" id="IPR036460">
    <property type="entry name" value="Cu_amine_oxidase_C_sf"/>
</dbReference>
<organism evidence="14 15">
    <name type="scientific">Vanilla planifolia</name>
    <name type="common">Vanilla</name>
    <dbReference type="NCBI Taxonomy" id="51239"/>
    <lineage>
        <taxon>Eukaryota</taxon>
        <taxon>Viridiplantae</taxon>
        <taxon>Streptophyta</taxon>
        <taxon>Embryophyta</taxon>
        <taxon>Tracheophyta</taxon>
        <taxon>Spermatophyta</taxon>
        <taxon>Magnoliopsida</taxon>
        <taxon>Liliopsida</taxon>
        <taxon>Asparagales</taxon>
        <taxon>Orchidaceae</taxon>
        <taxon>Vanilloideae</taxon>
        <taxon>Vanilleae</taxon>
        <taxon>Vanilla</taxon>
    </lineage>
</organism>
<evidence type="ECO:0000256" key="3">
    <source>
        <dbReference type="ARBA" id="ARBA00022723"/>
    </source>
</evidence>
<dbReference type="SUPFAM" id="SSF49998">
    <property type="entry name" value="Amine oxidase catalytic domain"/>
    <property type="match status" value="1"/>
</dbReference>
<dbReference type="GO" id="GO:0048038">
    <property type="term" value="F:quinone binding"/>
    <property type="evidence" value="ECO:0007669"/>
    <property type="project" value="InterPro"/>
</dbReference>